<evidence type="ECO:0000313" key="3">
    <source>
        <dbReference type="Proteomes" id="UP000229901"/>
    </source>
</evidence>
<dbReference type="CDD" id="cd04301">
    <property type="entry name" value="NAT_SF"/>
    <property type="match status" value="1"/>
</dbReference>
<evidence type="ECO:0000313" key="2">
    <source>
        <dbReference type="EMBL" id="PIR94578.1"/>
    </source>
</evidence>
<dbReference type="AlphaFoldDB" id="A0A2H0V678"/>
<dbReference type="InterPro" id="IPR000182">
    <property type="entry name" value="GNAT_dom"/>
</dbReference>
<keyword evidence="2" id="KW-0808">Transferase</keyword>
<dbReference type="InterPro" id="IPR016181">
    <property type="entry name" value="Acyl_CoA_acyltransferase"/>
</dbReference>
<evidence type="ECO:0000259" key="1">
    <source>
        <dbReference type="PROSITE" id="PS51186"/>
    </source>
</evidence>
<gene>
    <name evidence="2" type="ORF">COT97_00300</name>
</gene>
<name>A0A2H0V678_9BACT</name>
<proteinExistence type="predicted"/>
<dbReference type="Proteomes" id="UP000229901">
    <property type="component" value="Unassembled WGS sequence"/>
</dbReference>
<comment type="caution">
    <text evidence="2">The sequence shown here is derived from an EMBL/GenBank/DDBJ whole genome shotgun (WGS) entry which is preliminary data.</text>
</comment>
<feature type="domain" description="N-acetyltransferase" evidence="1">
    <location>
        <begin position="1"/>
        <end position="109"/>
    </location>
</feature>
<dbReference type="Gene3D" id="3.40.630.30">
    <property type="match status" value="1"/>
</dbReference>
<dbReference type="GO" id="GO:0016747">
    <property type="term" value="F:acyltransferase activity, transferring groups other than amino-acyl groups"/>
    <property type="evidence" value="ECO:0007669"/>
    <property type="project" value="InterPro"/>
</dbReference>
<protein>
    <submittedName>
        <fullName evidence="2">GNAT family N-acetyltransferase</fullName>
    </submittedName>
</protein>
<accession>A0A2H0V678</accession>
<reference evidence="3" key="1">
    <citation type="submission" date="2017-09" db="EMBL/GenBank/DDBJ databases">
        <title>Depth-based differentiation of microbial function through sediment-hosted aquifers and enrichment of novel symbionts in the deep terrestrial subsurface.</title>
        <authorList>
            <person name="Probst A.J."/>
            <person name="Ladd B."/>
            <person name="Jarett J.K."/>
            <person name="Geller-Mcgrath D.E."/>
            <person name="Sieber C.M.K."/>
            <person name="Emerson J.B."/>
            <person name="Anantharaman K."/>
            <person name="Thomas B.C."/>
            <person name="Malmstrom R."/>
            <person name="Stieglmeier M."/>
            <person name="Klingl A."/>
            <person name="Woyke T."/>
            <person name="Ryan C.M."/>
            <person name="Banfield J.F."/>
        </authorList>
    </citation>
    <scope>NUCLEOTIDE SEQUENCE [LARGE SCALE GENOMIC DNA]</scope>
</reference>
<organism evidence="2 3">
    <name type="scientific">Candidatus Falkowbacteria bacterium CG10_big_fil_rev_8_21_14_0_10_39_11</name>
    <dbReference type="NCBI Taxonomy" id="1974565"/>
    <lineage>
        <taxon>Bacteria</taxon>
        <taxon>Candidatus Falkowiibacteriota</taxon>
    </lineage>
</organism>
<sequence>MKMVQTEFTCQAFKLTVEVDGRVVGRATLVVMPNELHDRPAGFLEDVEVDDAFKGQGIGTKLVQEIIGLARGKCYKLVDTSRFSRPKVHAWYERLGFKRHGYEFRLDFD</sequence>
<dbReference type="SUPFAM" id="SSF55729">
    <property type="entry name" value="Acyl-CoA N-acyltransferases (Nat)"/>
    <property type="match status" value="1"/>
</dbReference>
<dbReference type="EMBL" id="PFAP01000002">
    <property type="protein sequence ID" value="PIR94578.1"/>
    <property type="molecule type" value="Genomic_DNA"/>
</dbReference>
<dbReference type="PROSITE" id="PS51186">
    <property type="entry name" value="GNAT"/>
    <property type="match status" value="1"/>
</dbReference>
<dbReference type="Pfam" id="PF00583">
    <property type="entry name" value="Acetyltransf_1"/>
    <property type="match status" value="1"/>
</dbReference>